<gene>
    <name evidence="2" type="ORF">BKN37_11025</name>
</gene>
<dbReference type="AlphaFoldDB" id="A0A1S1NM14"/>
<dbReference type="Pfam" id="PF14032">
    <property type="entry name" value="PknH_C"/>
    <property type="match status" value="1"/>
</dbReference>
<dbReference type="InterPro" id="IPR026954">
    <property type="entry name" value="PknH-like_Extracell"/>
</dbReference>
<keyword evidence="3" id="KW-1185">Reference proteome</keyword>
<evidence type="ECO:0000313" key="2">
    <source>
        <dbReference type="EMBL" id="OHV04252.1"/>
    </source>
</evidence>
<dbReference type="EMBL" id="MLQM01000046">
    <property type="protein sequence ID" value="OHV04252.1"/>
    <property type="molecule type" value="Genomic_DNA"/>
</dbReference>
<accession>A0A1S1NM14</accession>
<sequence>MLATGCTVVRDGAARPAPGLAPQPLTGEAIKRVLPNQQQLEKLLNHPLSASHLFPPKFGGIDEMPVGVLSDPKTSPRECAGVVAQAQQGSYRGAAVQNFASEHFAPPTASTDMVGVDTAAVNLSTPADAQALFTTFAQQWSRCDGTTVTIFGRNGDAPQETRAISSVKATDGLLTASVQATNIGQQVTILRHRALGVRANCIVEVNVDVDPYFLDSRSAFASSAADIARLMMDNIG</sequence>
<comment type="caution">
    <text evidence="2">The sequence shown here is derived from an EMBL/GenBank/DDBJ whole genome shotgun (WGS) entry which is preliminary data.</text>
</comment>
<dbReference type="Gene3D" id="3.40.1000.70">
    <property type="entry name" value="PknH-like extracellular domain"/>
    <property type="match status" value="1"/>
</dbReference>
<evidence type="ECO:0000259" key="1">
    <source>
        <dbReference type="Pfam" id="PF14032"/>
    </source>
</evidence>
<evidence type="ECO:0000313" key="3">
    <source>
        <dbReference type="Proteomes" id="UP000179734"/>
    </source>
</evidence>
<organism evidence="2 3">
    <name type="scientific">Mycobacterium talmoniae</name>
    <dbReference type="NCBI Taxonomy" id="1858794"/>
    <lineage>
        <taxon>Bacteria</taxon>
        <taxon>Bacillati</taxon>
        <taxon>Actinomycetota</taxon>
        <taxon>Actinomycetes</taxon>
        <taxon>Mycobacteriales</taxon>
        <taxon>Mycobacteriaceae</taxon>
        <taxon>Mycobacterium</taxon>
    </lineage>
</organism>
<dbReference type="Proteomes" id="UP000179734">
    <property type="component" value="Unassembled WGS sequence"/>
</dbReference>
<name>A0A1S1NM14_9MYCO</name>
<protein>
    <recommendedName>
        <fullName evidence="1">PknH-like extracellular domain-containing protein</fullName>
    </recommendedName>
</protein>
<dbReference type="InterPro" id="IPR038232">
    <property type="entry name" value="PknH-like_Extracell_sf"/>
</dbReference>
<proteinExistence type="predicted"/>
<feature type="domain" description="PknH-like extracellular" evidence="1">
    <location>
        <begin position="26"/>
        <end position="233"/>
    </location>
</feature>
<reference evidence="2 3" key="1">
    <citation type="submission" date="2016-10" db="EMBL/GenBank/DDBJ databases">
        <title>Genome sequence of Mycobacterium talmonii.</title>
        <authorList>
            <person name="Greninger A.L."/>
            <person name="Elliott B."/>
            <person name="Vasireddy S."/>
            <person name="Vasireddy R."/>
        </authorList>
    </citation>
    <scope>NUCLEOTIDE SEQUENCE [LARGE SCALE GENOMIC DNA]</scope>
    <source>
        <strain evidence="3">NE-TNMC-100812</strain>
    </source>
</reference>